<accession>A0AAN9GLM3</accession>
<gene>
    <name evidence="3" type="ORF">V1264_011936</name>
</gene>
<keyword evidence="4" id="KW-1185">Reference proteome</keyword>
<dbReference type="InterPro" id="IPR013783">
    <property type="entry name" value="Ig-like_fold"/>
</dbReference>
<organism evidence="3 4">
    <name type="scientific">Littorina saxatilis</name>
    <dbReference type="NCBI Taxonomy" id="31220"/>
    <lineage>
        <taxon>Eukaryota</taxon>
        <taxon>Metazoa</taxon>
        <taxon>Spiralia</taxon>
        <taxon>Lophotrochozoa</taxon>
        <taxon>Mollusca</taxon>
        <taxon>Gastropoda</taxon>
        <taxon>Caenogastropoda</taxon>
        <taxon>Littorinimorpha</taxon>
        <taxon>Littorinoidea</taxon>
        <taxon>Littorinidae</taxon>
        <taxon>Littorina</taxon>
    </lineage>
</organism>
<dbReference type="SUPFAM" id="SSF49265">
    <property type="entry name" value="Fibronectin type III"/>
    <property type="match status" value="1"/>
</dbReference>
<sequence>MATQELIQNTVEIIDSAHSYRHQLSGLLDTLTELEQQVCSSGQQAEATLTGHFNKVKEAVNKALDARLQQLLDELHSTKMTALQPLKECRTLIEKSVETASLVMAEGAAILSSEPENNVEKILKFKDNPLTKCLASFPELPSPSEVAYFTVETSPDLKEQLASLLSQEGRVLKQAPVQILDTDEKPGGVIVHWGEVEDESDFGEFMLQYACGRAANEDTKLLFHKAYEGPLTSCTVKNLRTSTPYTFRVRGRCDKCSPWSTWSFPYPAATSIPHHQWGDNGEAYSLSNEGRTATRTSEGLTCVLYSASSSYTAGDPLILRILDSADVSPGDGLAILCDKQEDSCNRSGAIFINTYGTVFVDGNEMKTKLPPIKKGTTLTFQTEILPNGKVRVSVQVDDKEVTLDWRVSSPPGGMGFGPMQMMQPSSPSFYFALQFAQEHWKVGVE</sequence>
<feature type="domain" description="Fibronectin type-III" evidence="2">
    <location>
        <begin position="175"/>
        <end position="273"/>
    </location>
</feature>
<protein>
    <recommendedName>
        <fullName evidence="2">Fibronectin type-III domain-containing protein</fullName>
    </recommendedName>
</protein>
<evidence type="ECO:0000259" key="2">
    <source>
        <dbReference type="PROSITE" id="PS50853"/>
    </source>
</evidence>
<name>A0AAN9GLM3_9CAEN</name>
<dbReference type="AlphaFoldDB" id="A0AAN9GLM3"/>
<proteinExistence type="predicted"/>
<dbReference type="InterPro" id="IPR003961">
    <property type="entry name" value="FN3_dom"/>
</dbReference>
<evidence type="ECO:0000313" key="4">
    <source>
        <dbReference type="Proteomes" id="UP001374579"/>
    </source>
</evidence>
<dbReference type="EMBL" id="JBAMIC010000002">
    <property type="protein sequence ID" value="KAK7112486.1"/>
    <property type="molecule type" value="Genomic_DNA"/>
</dbReference>
<feature type="coiled-coil region" evidence="1">
    <location>
        <begin position="17"/>
        <end position="81"/>
    </location>
</feature>
<reference evidence="3 4" key="1">
    <citation type="submission" date="2024-02" db="EMBL/GenBank/DDBJ databases">
        <title>Chromosome-scale genome assembly of the rough periwinkle Littorina saxatilis.</title>
        <authorList>
            <person name="De Jode A."/>
            <person name="Faria R."/>
            <person name="Formenti G."/>
            <person name="Sims Y."/>
            <person name="Smith T.P."/>
            <person name="Tracey A."/>
            <person name="Wood J.M.D."/>
            <person name="Zagrodzka Z.B."/>
            <person name="Johannesson K."/>
            <person name="Butlin R.K."/>
            <person name="Leder E.H."/>
        </authorList>
    </citation>
    <scope>NUCLEOTIDE SEQUENCE [LARGE SCALE GENOMIC DNA]</scope>
    <source>
        <strain evidence="3">Snail1</strain>
        <tissue evidence="3">Muscle</tissue>
    </source>
</reference>
<dbReference type="Proteomes" id="UP001374579">
    <property type="component" value="Unassembled WGS sequence"/>
</dbReference>
<evidence type="ECO:0000256" key="1">
    <source>
        <dbReference type="SAM" id="Coils"/>
    </source>
</evidence>
<evidence type="ECO:0000313" key="3">
    <source>
        <dbReference type="EMBL" id="KAK7112486.1"/>
    </source>
</evidence>
<dbReference type="InterPro" id="IPR036116">
    <property type="entry name" value="FN3_sf"/>
</dbReference>
<keyword evidence="1" id="KW-0175">Coiled coil</keyword>
<dbReference type="Gene3D" id="2.60.40.10">
    <property type="entry name" value="Immunoglobulins"/>
    <property type="match status" value="1"/>
</dbReference>
<dbReference type="CDD" id="cd00063">
    <property type="entry name" value="FN3"/>
    <property type="match status" value="1"/>
</dbReference>
<dbReference type="PROSITE" id="PS50853">
    <property type="entry name" value="FN3"/>
    <property type="match status" value="1"/>
</dbReference>
<comment type="caution">
    <text evidence="3">The sequence shown here is derived from an EMBL/GenBank/DDBJ whole genome shotgun (WGS) entry which is preliminary data.</text>
</comment>